<reference evidence="3 4" key="1">
    <citation type="submission" date="2016-07" db="EMBL/GenBank/DDBJ databases">
        <authorList>
            <person name="Lefevre C.T."/>
        </authorList>
    </citation>
    <scope>NUCLEOTIDE SEQUENCE [LARGE SCALE GENOMIC DNA]</scope>
    <source>
        <strain evidence="3">PR1</strain>
    </source>
</reference>
<dbReference type="RefSeq" id="WP_069188797.1">
    <property type="nucleotide sequence ID" value="NZ_FLYE01000023.1"/>
</dbReference>
<dbReference type="STRING" id="1867952.MTBPR1_30087"/>
<dbReference type="AlphaFoldDB" id="A0A1C3RHF6"/>
<protein>
    <submittedName>
        <fullName evidence="3">Copper-translocating P-type ATPase</fullName>
    </submittedName>
</protein>
<gene>
    <name evidence="3" type="ORF">MTBPR1_30087</name>
</gene>
<sequence length="126" mass="14302">MTLDQIIVTLTGFFLICMIIKFFWMKGKKALPLTPLIDGIQKQLIIVKGGYTPDTIIVKRDVPVQLTFRREENSSCSEMVQLPDFEKSLKLPEGEDVSVEFTPTKIGEFEFACQMGMLRGKLIVDL</sequence>
<dbReference type="OrthoDB" id="9800141at2"/>
<feature type="transmembrane region" description="Helical" evidence="1">
    <location>
        <begin position="6"/>
        <end position="24"/>
    </location>
</feature>
<keyword evidence="1" id="KW-1133">Transmembrane helix</keyword>
<dbReference type="Proteomes" id="UP000231658">
    <property type="component" value="Unassembled WGS sequence"/>
</dbReference>
<dbReference type="EMBL" id="FLYE01000023">
    <property type="protein sequence ID" value="SCA56717.1"/>
    <property type="molecule type" value="Genomic_DNA"/>
</dbReference>
<dbReference type="SUPFAM" id="SSF49503">
    <property type="entry name" value="Cupredoxins"/>
    <property type="match status" value="1"/>
</dbReference>
<feature type="domain" description="EfeO-type cupredoxin-like" evidence="2">
    <location>
        <begin position="16"/>
        <end position="124"/>
    </location>
</feature>
<dbReference type="Gene3D" id="2.60.40.420">
    <property type="entry name" value="Cupredoxins - blue copper proteins"/>
    <property type="match status" value="1"/>
</dbReference>
<dbReference type="InterPro" id="IPR008972">
    <property type="entry name" value="Cupredoxin"/>
</dbReference>
<name>A0A1C3RHF6_9PROT</name>
<accession>A0A1C3RHF6</accession>
<keyword evidence="4" id="KW-1185">Reference proteome</keyword>
<evidence type="ECO:0000313" key="3">
    <source>
        <dbReference type="EMBL" id="SCA56717.1"/>
    </source>
</evidence>
<dbReference type="Pfam" id="PF13473">
    <property type="entry name" value="Cupredoxin_1"/>
    <property type="match status" value="1"/>
</dbReference>
<evidence type="ECO:0000313" key="4">
    <source>
        <dbReference type="Proteomes" id="UP000231658"/>
    </source>
</evidence>
<evidence type="ECO:0000256" key="1">
    <source>
        <dbReference type="SAM" id="Phobius"/>
    </source>
</evidence>
<keyword evidence="1" id="KW-0472">Membrane</keyword>
<keyword evidence="1" id="KW-0812">Transmembrane</keyword>
<dbReference type="InterPro" id="IPR028096">
    <property type="entry name" value="EfeO_Cupredoxin"/>
</dbReference>
<organism evidence="3 4">
    <name type="scientific">Candidatus Terasakiella magnetica</name>
    <dbReference type="NCBI Taxonomy" id="1867952"/>
    <lineage>
        <taxon>Bacteria</taxon>
        <taxon>Pseudomonadati</taxon>
        <taxon>Pseudomonadota</taxon>
        <taxon>Alphaproteobacteria</taxon>
        <taxon>Rhodospirillales</taxon>
        <taxon>Terasakiellaceae</taxon>
        <taxon>Terasakiella</taxon>
    </lineage>
</organism>
<evidence type="ECO:0000259" key="2">
    <source>
        <dbReference type="Pfam" id="PF13473"/>
    </source>
</evidence>
<proteinExistence type="predicted"/>